<dbReference type="InterPro" id="IPR011600">
    <property type="entry name" value="Pept_C14_caspase"/>
</dbReference>
<name>A0ABS4TX91_9PSEU</name>
<dbReference type="Pfam" id="PF19965">
    <property type="entry name" value="VMAP-M2"/>
    <property type="match status" value="1"/>
</dbReference>
<feature type="domain" description="Peptidase C14 caspase" evidence="1">
    <location>
        <begin position="18"/>
        <end position="168"/>
    </location>
</feature>
<evidence type="ECO:0000259" key="2">
    <source>
        <dbReference type="Pfam" id="PF19965"/>
    </source>
</evidence>
<dbReference type="InterPro" id="IPR045446">
    <property type="entry name" value="VMAP-M2"/>
</dbReference>
<organism evidence="3 4">
    <name type="scientific">Kibdelosporangium banguiense</name>
    <dbReference type="NCBI Taxonomy" id="1365924"/>
    <lineage>
        <taxon>Bacteria</taxon>
        <taxon>Bacillati</taxon>
        <taxon>Actinomycetota</taxon>
        <taxon>Actinomycetes</taxon>
        <taxon>Pseudonocardiales</taxon>
        <taxon>Pseudonocardiaceae</taxon>
        <taxon>Kibdelosporangium</taxon>
    </lineage>
</organism>
<dbReference type="Pfam" id="PF00656">
    <property type="entry name" value="Peptidase_C14"/>
    <property type="match status" value="1"/>
</dbReference>
<keyword evidence="4" id="KW-1185">Reference proteome</keyword>
<accession>A0ABS4TX91</accession>
<reference evidence="3 4" key="1">
    <citation type="submission" date="2021-03" db="EMBL/GenBank/DDBJ databases">
        <title>Sequencing the genomes of 1000 actinobacteria strains.</title>
        <authorList>
            <person name="Klenk H.-P."/>
        </authorList>
    </citation>
    <scope>NUCLEOTIDE SEQUENCE [LARGE SCALE GENOMIC DNA]</scope>
    <source>
        <strain evidence="3 4">DSM 46670</strain>
    </source>
</reference>
<evidence type="ECO:0000313" key="4">
    <source>
        <dbReference type="Proteomes" id="UP001519332"/>
    </source>
</evidence>
<dbReference type="RefSeq" id="WP_209645893.1">
    <property type="nucleotide sequence ID" value="NZ_JAGINW010000001.1"/>
</dbReference>
<comment type="caution">
    <text evidence="3">The sequence shown here is derived from an EMBL/GenBank/DDBJ whole genome shotgun (WGS) entry which is preliminary data.</text>
</comment>
<protein>
    <recommendedName>
        <fullName evidence="5">Caspase domain-containing protein</fullName>
    </recommendedName>
</protein>
<sequence>MTARHFLVVATQCRGEDDLPGLDAAAKQLGEMLAAPDLGAATGKMLVRDARDTEIREAVREAADRADAEGAVLILAFLGHGFVAGDSTLYYMAHNTERDKPTGGIDIGGLLAEVVQHLGVEGVIALLDTCHSGAGMPDVRRIAGGVPKGRTGLAVLMSSAANQLSYEMDFTLTLTRLVRTGISTPAERLFVNEDLVTALRASLTRQMPARLVFDGENAGTLWLARNRDHVSSTTLGTIGPLGRAELETAIEAWNPGYPRPAGWTIDSLADLRDTAAQATDIAARHVVRAAAAITLALSAADLIRGDFGEISTPKLRCAAQRARVFTKTRLSGSALTVALLEEAALRVATVDGNPWQPLVKLVTALAIEAGTAACQARVRAWAQSLGLNAELNDAYAALKVTPTRSELRLVLVATGKPVGWPKSIRAWLLRPGTASTPQKTFTCAYPSRAGAEQIIVRALAWAHGERQPEEDLRSIDIAVPADVLADWDPQEVEDGQYLLGAQHNVLTQWSGRVQRGHLRQRMNDSARDAMHRIDNDPDVPVDWVTEADLRDLRQLGHRLKLGGFPRAIGIDHRPANLTEVLGLLLQYSPILLWPSAAGASDSTWPDEVRKQWDALPGEFAVAFREQAAGRTAGLLSVRTAWHDSDWLDFCRWFDNREVRS</sequence>
<evidence type="ECO:0008006" key="5">
    <source>
        <dbReference type="Google" id="ProtNLM"/>
    </source>
</evidence>
<feature type="domain" description="vWA-MoxR associated protein middle region 2" evidence="2">
    <location>
        <begin position="187"/>
        <end position="395"/>
    </location>
</feature>
<proteinExistence type="predicted"/>
<evidence type="ECO:0000313" key="3">
    <source>
        <dbReference type="EMBL" id="MBP2329012.1"/>
    </source>
</evidence>
<gene>
    <name evidence="3" type="ORF">JOF56_009397</name>
</gene>
<evidence type="ECO:0000259" key="1">
    <source>
        <dbReference type="Pfam" id="PF00656"/>
    </source>
</evidence>
<dbReference type="Proteomes" id="UP001519332">
    <property type="component" value="Unassembled WGS sequence"/>
</dbReference>
<dbReference type="EMBL" id="JAGINW010000001">
    <property type="protein sequence ID" value="MBP2329012.1"/>
    <property type="molecule type" value="Genomic_DNA"/>
</dbReference>